<dbReference type="EMBL" id="LAZR01008093">
    <property type="protein sequence ID" value="KKM81016.1"/>
    <property type="molecule type" value="Genomic_DNA"/>
</dbReference>
<name>A0A0F9L1Q2_9ZZZZ</name>
<organism evidence="1">
    <name type="scientific">marine sediment metagenome</name>
    <dbReference type="NCBI Taxonomy" id="412755"/>
    <lineage>
        <taxon>unclassified sequences</taxon>
        <taxon>metagenomes</taxon>
        <taxon>ecological metagenomes</taxon>
    </lineage>
</organism>
<comment type="caution">
    <text evidence="1">The sequence shown here is derived from an EMBL/GenBank/DDBJ whole genome shotgun (WGS) entry which is preliminary data.</text>
</comment>
<protein>
    <submittedName>
        <fullName evidence="1">Uncharacterized protein</fullName>
    </submittedName>
</protein>
<evidence type="ECO:0000313" key="1">
    <source>
        <dbReference type="EMBL" id="KKM81016.1"/>
    </source>
</evidence>
<sequence length="89" mass="10225">MTYSDDTAEFMFTGQPTRGELRKDQSVEDYLFPLTQHIHAWGPLERSRLAGTVHRKCKCGEVLAFESEEDYPLNLEPGVPQPIQEDQDK</sequence>
<reference evidence="1" key="1">
    <citation type="journal article" date="2015" name="Nature">
        <title>Complex archaea that bridge the gap between prokaryotes and eukaryotes.</title>
        <authorList>
            <person name="Spang A."/>
            <person name="Saw J.H."/>
            <person name="Jorgensen S.L."/>
            <person name="Zaremba-Niedzwiedzka K."/>
            <person name="Martijn J."/>
            <person name="Lind A.E."/>
            <person name="van Eijk R."/>
            <person name="Schleper C."/>
            <person name="Guy L."/>
            <person name="Ettema T.J."/>
        </authorList>
    </citation>
    <scope>NUCLEOTIDE SEQUENCE</scope>
</reference>
<proteinExistence type="predicted"/>
<gene>
    <name evidence="1" type="ORF">LCGC14_1334070</name>
</gene>
<dbReference type="AlphaFoldDB" id="A0A0F9L1Q2"/>
<accession>A0A0F9L1Q2</accession>